<sequence>MVEVEAVRWGLLACMERGYGRIQIETDSKMLVEMLTGLIPPEASIEGILWDIEYSKNQLGYVEFLYTPRACNEAVHLVAKFVTRMGGFYS</sequence>
<dbReference type="CDD" id="cd06222">
    <property type="entry name" value="RNase_H_like"/>
    <property type="match status" value="1"/>
</dbReference>
<dbReference type="Gene3D" id="3.30.420.10">
    <property type="entry name" value="Ribonuclease H-like superfamily/Ribonuclease H"/>
    <property type="match status" value="1"/>
</dbReference>
<keyword evidence="3" id="KW-1185">Reference proteome</keyword>
<accession>A0A498HJ45</accession>
<reference evidence="2 3" key="1">
    <citation type="submission" date="2018-10" db="EMBL/GenBank/DDBJ databases">
        <title>A high-quality apple genome assembly.</title>
        <authorList>
            <person name="Hu J."/>
        </authorList>
    </citation>
    <scope>NUCLEOTIDE SEQUENCE [LARGE SCALE GENOMIC DNA]</scope>
    <source>
        <strain evidence="3">cv. HFTH1</strain>
        <tissue evidence="2">Young leaf</tissue>
    </source>
</reference>
<dbReference type="InterPro" id="IPR052929">
    <property type="entry name" value="RNase_H-like_EbsB-rel"/>
</dbReference>
<dbReference type="InterPro" id="IPR036397">
    <property type="entry name" value="RNaseH_sf"/>
</dbReference>
<proteinExistence type="predicted"/>
<evidence type="ECO:0000313" key="2">
    <source>
        <dbReference type="EMBL" id="RXH70344.1"/>
    </source>
</evidence>
<dbReference type="AlphaFoldDB" id="A0A498HJ45"/>
<dbReference type="EMBL" id="RDQH01000342">
    <property type="protein sequence ID" value="RXH70344.1"/>
    <property type="molecule type" value="Genomic_DNA"/>
</dbReference>
<dbReference type="GO" id="GO:0003676">
    <property type="term" value="F:nucleic acid binding"/>
    <property type="evidence" value="ECO:0007669"/>
    <property type="project" value="InterPro"/>
</dbReference>
<dbReference type="GO" id="GO:0004523">
    <property type="term" value="F:RNA-DNA hybrid ribonuclease activity"/>
    <property type="evidence" value="ECO:0007669"/>
    <property type="project" value="InterPro"/>
</dbReference>
<gene>
    <name evidence="2" type="ORF">DVH24_007600</name>
</gene>
<dbReference type="InterPro" id="IPR002156">
    <property type="entry name" value="RNaseH_domain"/>
</dbReference>
<dbReference type="InterPro" id="IPR044730">
    <property type="entry name" value="RNase_H-like_dom_plant"/>
</dbReference>
<dbReference type="Proteomes" id="UP000290289">
    <property type="component" value="Chromosome 16"/>
</dbReference>
<dbReference type="SUPFAM" id="SSF53098">
    <property type="entry name" value="Ribonuclease H-like"/>
    <property type="match status" value="1"/>
</dbReference>
<comment type="caution">
    <text evidence="2">The sequence shown here is derived from an EMBL/GenBank/DDBJ whole genome shotgun (WGS) entry which is preliminary data.</text>
</comment>
<dbReference type="InterPro" id="IPR012337">
    <property type="entry name" value="RNaseH-like_sf"/>
</dbReference>
<evidence type="ECO:0000313" key="3">
    <source>
        <dbReference type="Proteomes" id="UP000290289"/>
    </source>
</evidence>
<evidence type="ECO:0000259" key="1">
    <source>
        <dbReference type="Pfam" id="PF13456"/>
    </source>
</evidence>
<dbReference type="Pfam" id="PF13456">
    <property type="entry name" value="RVT_3"/>
    <property type="match status" value="1"/>
</dbReference>
<feature type="domain" description="RNase H type-1" evidence="1">
    <location>
        <begin position="1"/>
        <end position="81"/>
    </location>
</feature>
<organism evidence="2 3">
    <name type="scientific">Malus domestica</name>
    <name type="common">Apple</name>
    <name type="synonym">Pyrus malus</name>
    <dbReference type="NCBI Taxonomy" id="3750"/>
    <lineage>
        <taxon>Eukaryota</taxon>
        <taxon>Viridiplantae</taxon>
        <taxon>Streptophyta</taxon>
        <taxon>Embryophyta</taxon>
        <taxon>Tracheophyta</taxon>
        <taxon>Spermatophyta</taxon>
        <taxon>Magnoliopsida</taxon>
        <taxon>eudicotyledons</taxon>
        <taxon>Gunneridae</taxon>
        <taxon>Pentapetalae</taxon>
        <taxon>rosids</taxon>
        <taxon>fabids</taxon>
        <taxon>Rosales</taxon>
        <taxon>Rosaceae</taxon>
        <taxon>Amygdaloideae</taxon>
        <taxon>Maleae</taxon>
        <taxon>Malus</taxon>
    </lineage>
</organism>
<dbReference type="PANTHER" id="PTHR47074:SF11">
    <property type="entry name" value="REVERSE TRANSCRIPTASE-LIKE PROTEIN"/>
    <property type="match status" value="1"/>
</dbReference>
<name>A0A498HJ45_MALDO</name>
<protein>
    <recommendedName>
        <fullName evidence="1">RNase H type-1 domain-containing protein</fullName>
    </recommendedName>
</protein>
<dbReference type="PANTHER" id="PTHR47074">
    <property type="entry name" value="BNAC02G40300D PROTEIN"/>
    <property type="match status" value="1"/>
</dbReference>